<feature type="transmembrane region" description="Helical" evidence="1">
    <location>
        <begin position="296"/>
        <end position="317"/>
    </location>
</feature>
<dbReference type="EMBL" id="JACSQC010000003">
    <property type="protein sequence ID" value="MBD8043845.1"/>
    <property type="molecule type" value="Genomic_DNA"/>
</dbReference>
<feature type="transmembrane region" description="Helical" evidence="1">
    <location>
        <begin position="372"/>
        <end position="392"/>
    </location>
</feature>
<accession>A0ABR8YI15</accession>
<keyword evidence="1" id="KW-1133">Transmembrane helix</keyword>
<gene>
    <name evidence="3" type="ORF">H9638_08455</name>
</gene>
<evidence type="ECO:0000259" key="2">
    <source>
        <dbReference type="Pfam" id="PF14067"/>
    </source>
</evidence>
<dbReference type="RefSeq" id="WP_191746749.1">
    <property type="nucleotide sequence ID" value="NZ_JACSQC010000003.1"/>
</dbReference>
<keyword evidence="1" id="KW-0812">Transmembrane</keyword>
<dbReference type="Proteomes" id="UP000652763">
    <property type="component" value="Unassembled WGS sequence"/>
</dbReference>
<dbReference type="Pfam" id="PF14067">
    <property type="entry name" value="LssY_C"/>
    <property type="match status" value="1"/>
</dbReference>
<dbReference type="InterPro" id="IPR025902">
    <property type="entry name" value="LssY-like-C_dom"/>
</dbReference>
<feature type="transmembrane region" description="Helical" evidence="1">
    <location>
        <begin position="342"/>
        <end position="365"/>
    </location>
</feature>
<proteinExistence type="predicted"/>
<feature type="domain" description="LssY-like C-terminal" evidence="2">
    <location>
        <begin position="76"/>
        <end position="266"/>
    </location>
</feature>
<keyword evidence="1" id="KW-0472">Membrane</keyword>
<feature type="transmembrane region" description="Helical" evidence="1">
    <location>
        <begin position="21"/>
        <end position="42"/>
    </location>
</feature>
<evidence type="ECO:0000256" key="1">
    <source>
        <dbReference type="SAM" id="Phobius"/>
    </source>
</evidence>
<sequence>MTQSGTAPADDGADPPVSATVLDWAFFVFGGIAAVWFAFLLLDESLSWQRIWFLIVFWAALAYLVLPRLHRILTRIYVPNYFMGRTRTSDGLFGDPVNLAFLGETDQVRDAMVRAGWTEADPVNLASSWRIITSTVLRRSYDAAPVSPLLLFDRQEDFAYQQEVDGTPGRRHHIRFWKCPTGWMLPGGIAVDWLAAASYDRAVGLSYFTLQVTHRISPNVDRERDHVLDTVTRTSPAASVHVIKDYSTGYHSRNGGGDSIQTDGDLPIVDLRALPRPAEPVTAPADSRDRLPAPTVVGSALVLLRMIAALAVSGVLLTGSVEGTWIGDLMGQDQRVLDATEAYVPIGTAMVLFACVEAALAVLILRGSNGARLTAMAFSTVSILLQGISFVSGGPGTLQGERPAYALDVLILLALSSDRARIYAHRRRARKGARRQVRQRAC</sequence>
<organism evidence="3 4">
    <name type="scientific">Arthrobacter pullicola</name>
    <dbReference type="NCBI Taxonomy" id="2762224"/>
    <lineage>
        <taxon>Bacteria</taxon>
        <taxon>Bacillati</taxon>
        <taxon>Actinomycetota</taxon>
        <taxon>Actinomycetes</taxon>
        <taxon>Micrococcales</taxon>
        <taxon>Micrococcaceae</taxon>
        <taxon>Arthrobacter</taxon>
    </lineage>
</organism>
<evidence type="ECO:0000313" key="4">
    <source>
        <dbReference type="Proteomes" id="UP000652763"/>
    </source>
</evidence>
<protein>
    <submittedName>
        <fullName evidence="3">LssY C-terminal domain-containing protein</fullName>
    </submittedName>
</protein>
<name>A0ABR8YI15_9MICC</name>
<evidence type="ECO:0000313" key="3">
    <source>
        <dbReference type="EMBL" id="MBD8043845.1"/>
    </source>
</evidence>
<reference evidence="3 4" key="1">
    <citation type="submission" date="2020-08" db="EMBL/GenBank/DDBJ databases">
        <title>A Genomic Blueprint of the Chicken Gut Microbiome.</title>
        <authorList>
            <person name="Gilroy R."/>
            <person name="Ravi A."/>
            <person name="Getino M."/>
            <person name="Pursley I."/>
            <person name="Horton D.L."/>
            <person name="Alikhan N.-F."/>
            <person name="Baker D."/>
            <person name="Gharbi K."/>
            <person name="Hall N."/>
            <person name="Watson M."/>
            <person name="Adriaenssens E.M."/>
            <person name="Foster-Nyarko E."/>
            <person name="Jarju S."/>
            <person name="Secka A."/>
            <person name="Antonio M."/>
            <person name="Oren A."/>
            <person name="Chaudhuri R."/>
            <person name="La Ragione R.M."/>
            <person name="Hildebrand F."/>
            <person name="Pallen M.J."/>
        </authorList>
    </citation>
    <scope>NUCLEOTIDE SEQUENCE [LARGE SCALE GENOMIC DNA]</scope>
    <source>
        <strain evidence="3 4">Sa2BUA2</strain>
    </source>
</reference>
<feature type="transmembrane region" description="Helical" evidence="1">
    <location>
        <begin position="404"/>
        <end position="424"/>
    </location>
</feature>
<keyword evidence="4" id="KW-1185">Reference proteome</keyword>
<feature type="transmembrane region" description="Helical" evidence="1">
    <location>
        <begin position="48"/>
        <end position="66"/>
    </location>
</feature>
<comment type="caution">
    <text evidence="3">The sequence shown here is derived from an EMBL/GenBank/DDBJ whole genome shotgun (WGS) entry which is preliminary data.</text>
</comment>